<evidence type="ECO:0000313" key="3">
    <source>
        <dbReference type="Proteomes" id="UP001292094"/>
    </source>
</evidence>
<protein>
    <submittedName>
        <fullName evidence="2">Uncharacterized protein</fullName>
    </submittedName>
</protein>
<proteinExistence type="predicted"/>
<keyword evidence="3" id="KW-1185">Reference proteome</keyword>
<accession>A0AAE1NF10</accession>
<feature type="region of interest" description="Disordered" evidence="1">
    <location>
        <begin position="29"/>
        <end position="53"/>
    </location>
</feature>
<organism evidence="2 3">
    <name type="scientific">Petrolisthes manimaculis</name>
    <dbReference type="NCBI Taxonomy" id="1843537"/>
    <lineage>
        <taxon>Eukaryota</taxon>
        <taxon>Metazoa</taxon>
        <taxon>Ecdysozoa</taxon>
        <taxon>Arthropoda</taxon>
        <taxon>Crustacea</taxon>
        <taxon>Multicrustacea</taxon>
        <taxon>Malacostraca</taxon>
        <taxon>Eumalacostraca</taxon>
        <taxon>Eucarida</taxon>
        <taxon>Decapoda</taxon>
        <taxon>Pleocyemata</taxon>
        <taxon>Anomura</taxon>
        <taxon>Galatheoidea</taxon>
        <taxon>Porcellanidae</taxon>
        <taxon>Petrolisthes</taxon>
    </lineage>
</organism>
<evidence type="ECO:0000256" key="1">
    <source>
        <dbReference type="SAM" id="MobiDB-lite"/>
    </source>
</evidence>
<reference evidence="2" key="1">
    <citation type="submission" date="2023-11" db="EMBL/GenBank/DDBJ databases">
        <title>Genome assemblies of two species of porcelain crab, Petrolisthes cinctipes and Petrolisthes manimaculis (Anomura: Porcellanidae).</title>
        <authorList>
            <person name="Angst P."/>
        </authorList>
    </citation>
    <scope>NUCLEOTIDE SEQUENCE</scope>
    <source>
        <strain evidence="2">PB745_02</strain>
        <tissue evidence="2">Gill</tissue>
    </source>
</reference>
<gene>
    <name evidence="2" type="ORF">Pmani_038551</name>
</gene>
<name>A0AAE1NF10_9EUCA</name>
<evidence type="ECO:0000313" key="2">
    <source>
        <dbReference type="EMBL" id="KAK4288428.1"/>
    </source>
</evidence>
<sequence>MRVLWEGGSPIKQQKRYSRTLNNLARTLILSSPPTEPPTPPLYKNATVGRSPQPSHLLQRKAYCEWVKKKLHCCIHLIRNLAVKEDIKLPILSAGRSANGLKCSTNNTGHKIRWGVDHKRRPVL</sequence>
<dbReference type="Proteomes" id="UP001292094">
    <property type="component" value="Unassembled WGS sequence"/>
</dbReference>
<dbReference type="EMBL" id="JAWZYT010006309">
    <property type="protein sequence ID" value="KAK4288428.1"/>
    <property type="molecule type" value="Genomic_DNA"/>
</dbReference>
<dbReference type="AlphaFoldDB" id="A0AAE1NF10"/>
<comment type="caution">
    <text evidence="2">The sequence shown here is derived from an EMBL/GenBank/DDBJ whole genome shotgun (WGS) entry which is preliminary data.</text>
</comment>